<evidence type="ECO:0000313" key="2">
    <source>
        <dbReference type="EMBL" id="GAQ82675.1"/>
    </source>
</evidence>
<dbReference type="Proteomes" id="UP000054558">
    <property type="component" value="Unassembled WGS sequence"/>
</dbReference>
<accession>A0A0U9HS53</accession>
<sequence length="129" mass="13745">MGRFGSLLRGCGCLEPGEKRAAAPACSTGNMPGGRDAREQRSAELAAAGAADTPAESDLPEGAEKLDSALTFVEDRQATRQCDSEYMGEYGVTVRQFPSPDSKRKESLKQVARAEEPAEEAHFAGVRIL</sequence>
<proteinExistence type="predicted"/>
<evidence type="ECO:0000256" key="1">
    <source>
        <dbReference type="SAM" id="MobiDB-lite"/>
    </source>
</evidence>
<dbReference type="EMBL" id="DF237068">
    <property type="protein sequence ID" value="GAQ82675.1"/>
    <property type="molecule type" value="Genomic_DNA"/>
</dbReference>
<evidence type="ECO:0000313" key="3">
    <source>
        <dbReference type="Proteomes" id="UP000054558"/>
    </source>
</evidence>
<reference evidence="2 3" key="1">
    <citation type="journal article" date="2014" name="Nat. Commun.">
        <title>Klebsormidium flaccidum genome reveals primary factors for plant terrestrial adaptation.</title>
        <authorList>
            <person name="Hori K."/>
            <person name="Maruyama F."/>
            <person name="Fujisawa T."/>
            <person name="Togashi T."/>
            <person name="Yamamoto N."/>
            <person name="Seo M."/>
            <person name="Sato S."/>
            <person name="Yamada T."/>
            <person name="Mori H."/>
            <person name="Tajima N."/>
            <person name="Moriyama T."/>
            <person name="Ikeuchi M."/>
            <person name="Watanabe M."/>
            <person name="Wada H."/>
            <person name="Kobayashi K."/>
            <person name="Saito M."/>
            <person name="Masuda T."/>
            <person name="Sasaki-Sekimoto Y."/>
            <person name="Mashiguchi K."/>
            <person name="Awai K."/>
            <person name="Shimojima M."/>
            <person name="Masuda S."/>
            <person name="Iwai M."/>
            <person name="Nobusawa T."/>
            <person name="Narise T."/>
            <person name="Kondo S."/>
            <person name="Saito H."/>
            <person name="Sato R."/>
            <person name="Murakawa M."/>
            <person name="Ihara Y."/>
            <person name="Oshima-Yamada Y."/>
            <person name="Ohtaka K."/>
            <person name="Satoh M."/>
            <person name="Sonobe K."/>
            <person name="Ishii M."/>
            <person name="Ohtani R."/>
            <person name="Kanamori-Sato M."/>
            <person name="Honoki R."/>
            <person name="Miyazaki D."/>
            <person name="Mochizuki H."/>
            <person name="Umetsu J."/>
            <person name="Higashi K."/>
            <person name="Shibata D."/>
            <person name="Kamiya Y."/>
            <person name="Sato N."/>
            <person name="Nakamura Y."/>
            <person name="Tabata S."/>
            <person name="Ida S."/>
            <person name="Kurokawa K."/>
            <person name="Ohta H."/>
        </authorList>
    </citation>
    <scope>NUCLEOTIDE SEQUENCE [LARGE SCALE GENOMIC DNA]</scope>
    <source>
        <strain evidence="2 3">NIES-2285</strain>
    </source>
</reference>
<name>A0A0U9HS53_KLENI</name>
<dbReference type="AlphaFoldDB" id="A0A0U9HS53"/>
<gene>
    <name evidence="2" type="ORF">KFL_001190180</name>
</gene>
<feature type="region of interest" description="Disordered" evidence="1">
    <location>
        <begin position="19"/>
        <end position="60"/>
    </location>
</feature>
<protein>
    <submittedName>
        <fullName evidence="2">Uncharacterized protein</fullName>
    </submittedName>
</protein>
<organism evidence="2 3">
    <name type="scientific">Klebsormidium nitens</name>
    <name type="common">Green alga</name>
    <name type="synonym">Ulothrix nitens</name>
    <dbReference type="NCBI Taxonomy" id="105231"/>
    <lineage>
        <taxon>Eukaryota</taxon>
        <taxon>Viridiplantae</taxon>
        <taxon>Streptophyta</taxon>
        <taxon>Klebsormidiophyceae</taxon>
        <taxon>Klebsormidiales</taxon>
        <taxon>Klebsormidiaceae</taxon>
        <taxon>Klebsormidium</taxon>
    </lineage>
</organism>
<keyword evidence="3" id="KW-1185">Reference proteome</keyword>